<name>A0A518EYH6_9BACT</name>
<dbReference type="OrthoDB" id="279966at2"/>
<keyword evidence="2" id="KW-0731">Sigma factor</keyword>
<keyword evidence="1" id="KW-0805">Transcription regulation</keyword>
<evidence type="ECO:0000313" key="7">
    <source>
        <dbReference type="EMBL" id="QDV09137.1"/>
    </source>
</evidence>
<dbReference type="SUPFAM" id="SSF49464">
    <property type="entry name" value="Carboxypeptidase regulatory domain-like"/>
    <property type="match status" value="2"/>
</dbReference>
<dbReference type="InterPro" id="IPR039425">
    <property type="entry name" value="RNA_pol_sigma-70-like"/>
</dbReference>
<dbReference type="GO" id="GO:0016987">
    <property type="term" value="F:sigma factor activity"/>
    <property type="evidence" value="ECO:0007669"/>
    <property type="project" value="UniProtKB-KW"/>
</dbReference>
<dbReference type="InterPro" id="IPR014284">
    <property type="entry name" value="RNA_pol_sigma-70_dom"/>
</dbReference>
<dbReference type="PANTHER" id="PTHR43133">
    <property type="entry name" value="RNA POLYMERASE ECF-TYPE SIGMA FACTO"/>
    <property type="match status" value="1"/>
</dbReference>
<evidence type="ECO:0000256" key="5">
    <source>
        <dbReference type="SAM" id="MobiDB-lite"/>
    </source>
</evidence>
<dbReference type="AlphaFoldDB" id="A0A518EYH6"/>
<dbReference type="CDD" id="cd06171">
    <property type="entry name" value="Sigma70_r4"/>
    <property type="match status" value="1"/>
</dbReference>
<dbReference type="GO" id="GO:0030246">
    <property type="term" value="F:carbohydrate binding"/>
    <property type="evidence" value="ECO:0007669"/>
    <property type="project" value="InterPro"/>
</dbReference>
<evidence type="ECO:0000256" key="2">
    <source>
        <dbReference type="ARBA" id="ARBA00023082"/>
    </source>
</evidence>
<evidence type="ECO:0000259" key="6">
    <source>
        <dbReference type="Pfam" id="PF08281"/>
    </source>
</evidence>
<keyword evidence="4" id="KW-0804">Transcription</keyword>
<keyword evidence="3" id="KW-0238">DNA-binding</keyword>
<keyword evidence="8" id="KW-1185">Reference proteome</keyword>
<evidence type="ECO:0000256" key="3">
    <source>
        <dbReference type="ARBA" id="ARBA00023125"/>
    </source>
</evidence>
<dbReference type="Proteomes" id="UP000320390">
    <property type="component" value="Chromosome"/>
</dbReference>
<accession>A0A518EYH6</accession>
<dbReference type="GO" id="GO:0006352">
    <property type="term" value="P:DNA-templated transcription initiation"/>
    <property type="evidence" value="ECO:0007669"/>
    <property type="project" value="InterPro"/>
</dbReference>
<dbReference type="InterPro" id="IPR013784">
    <property type="entry name" value="Carb-bd-like_fold"/>
</dbReference>
<dbReference type="InterPro" id="IPR008969">
    <property type="entry name" value="CarboxyPept-like_regulatory"/>
</dbReference>
<dbReference type="RefSeq" id="WP_145203010.1">
    <property type="nucleotide sequence ID" value="NZ_CP036434.1"/>
</dbReference>
<feature type="region of interest" description="Disordered" evidence="5">
    <location>
        <begin position="288"/>
        <end position="324"/>
    </location>
</feature>
<dbReference type="GO" id="GO:0003677">
    <property type="term" value="F:DNA binding"/>
    <property type="evidence" value="ECO:0007669"/>
    <property type="project" value="UniProtKB-KW"/>
</dbReference>
<dbReference type="InterPro" id="IPR036388">
    <property type="entry name" value="WH-like_DNA-bd_sf"/>
</dbReference>
<protein>
    <submittedName>
        <fullName evidence="7">RNA polymerase sigma factor</fullName>
    </submittedName>
</protein>
<dbReference type="SUPFAM" id="SSF88659">
    <property type="entry name" value="Sigma3 and sigma4 domains of RNA polymerase sigma factors"/>
    <property type="match status" value="1"/>
</dbReference>
<evidence type="ECO:0000256" key="1">
    <source>
        <dbReference type="ARBA" id="ARBA00023015"/>
    </source>
</evidence>
<dbReference type="SUPFAM" id="SSF49452">
    <property type="entry name" value="Starch-binding domain-like"/>
    <property type="match status" value="1"/>
</dbReference>
<evidence type="ECO:0000313" key="8">
    <source>
        <dbReference type="Proteomes" id="UP000320390"/>
    </source>
</evidence>
<reference evidence="7 8" key="1">
    <citation type="submission" date="2019-02" db="EMBL/GenBank/DDBJ databases">
        <title>Deep-cultivation of Planctomycetes and their phenomic and genomic characterization uncovers novel biology.</title>
        <authorList>
            <person name="Wiegand S."/>
            <person name="Jogler M."/>
            <person name="Boedeker C."/>
            <person name="Pinto D."/>
            <person name="Vollmers J."/>
            <person name="Rivas-Marin E."/>
            <person name="Kohn T."/>
            <person name="Peeters S.H."/>
            <person name="Heuer A."/>
            <person name="Rast P."/>
            <person name="Oberbeckmann S."/>
            <person name="Bunk B."/>
            <person name="Jeske O."/>
            <person name="Meyerdierks A."/>
            <person name="Storesund J.E."/>
            <person name="Kallscheuer N."/>
            <person name="Luecker S."/>
            <person name="Lage O.M."/>
            <person name="Pohl T."/>
            <person name="Merkel B.J."/>
            <person name="Hornburger P."/>
            <person name="Mueller R.-W."/>
            <person name="Bruemmer F."/>
            <person name="Labrenz M."/>
            <person name="Spormann A.M."/>
            <person name="Op den Camp H."/>
            <person name="Overmann J."/>
            <person name="Amann R."/>
            <person name="Jetten M.S.M."/>
            <person name="Mascher T."/>
            <person name="Medema M.H."/>
            <person name="Devos D.P."/>
            <person name="Kaster A.-K."/>
            <person name="Ovreas L."/>
            <person name="Rohde M."/>
            <person name="Galperin M.Y."/>
            <person name="Jogler C."/>
        </authorList>
    </citation>
    <scope>NUCLEOTIDE SEQUENCE [LARGE SCALE GENOMIC DNA]</scope>
    <source>
        <strain evidence="7 8">Poly30</strain>
    </source>
</reference>
<evidence type="ECO:0000256" key="4">
    <source>
        <dbReference type="ARBA" id="ARBA00023163"/>
    </source>
</evidence>
<dbReference type="PANTHER" id="PTHR43133:SF8">
    <property type="entry name" value="RNA POLYMERASE SIGMA FACTOR HI_1459-RELATED"/>
    <property type="match status" value="1"/>
</dbReference>
<dbReference type="NCBIfam" id="TIGR02937">
    <property type="entry name" value="sigma70-ECF"/>
    <property type="match status" value="1"/>
</dbReference>
<dbReference type="InterPro" id="IPR013324">
    <property type="entry name" value="RNA_pol_sigma_r3/r4-like"/>
</dbReference>
<dbReference type="Gene3D" id="1.10.10.10">
    <property type="entry name" value="Winged helix-like DNA-binding domain superfamily/Winged helix DNA-binding domain"/>
    <property type="match status" value="1"/>
</dbReference>
<dbReference type="EMBL" id="CP036434">
    <property type="protein sequence ID" value="QDV09137.1"/>
    <property type="molecule type" value="Genomic_DNA"/>
</dbReference>
<dbReference type="InterPro" id="IPR013249">
    <property type="entry name" value="RNA_pol_sigma70_r4_t2"/>
</dbReference>
<dbReference type="Pfam" id="PF08281">
    <property type="entry name" value="Sigma70_r4_2"/>
    <property type="match status" value="1"/>
</dbReference>
<organism evidence="7 8">
    <name type="scientific">Saltatorellus ferox</name>
    <dbReference type="NCBI Taxonomy" id="2528018"/>
    <lineage>
        <taxon>Bacteria</taxon>
        <taxon>Pseudomonadati</taxon>
        <taxon>Planctomycetota</taxon>
        <taxon>Planctomycetia</taxon>
        <taxon>Planctomycetia incertae sedis</taxon>
        <taxon>Saltatorellus</taxon>
    </lineage>
</organism>
<sequence length="1036" mass="110969">MDATSDTLHPHGHGDRNGPDLDLARSLQDWIWLGHLCARLVADPGLADDARQEAWLAGSSRHSMFLAARRFIWRSRRSERRRSVREEAAARPESLPSTDELVLRSEQQRRVWDQLMALDEPYRTALLLRYQEGLEPKEIADRQDVAADTIRWRLRRGVEKLRECLDADEEGGGLRAVALGVPSSLAPIGVGGGGTVANTTTPTAGASPTAASSTAASSVSAASVTAASVLVMLKLTLALSAMALVAVGWHSALTPPVEPIPPMVDAARAPQPGAEEPLDLMRVFEAREEATGESPRLAGDARDDVDDEALPPPPPEAHVIGRVFGPRGRPMAGARVEVTEADRARNEDSPFQAVVLADASGAFEVSIPLDALGRYHVTASGSDFMSQAKKAIGQAAYEDGLEWIPIRPFNAGDPTDLGAFRLEDACVLTGQVVTEDGSGLVGAEIRPSGAFAPTRVLADGSFRIPHAPPGTGREAHVRASGHLSKTIEYTSDPGATTDLGPITLEGGPTVSGIVFDTNDRPVPGAEVRTLTGTPVITDHLGRFTLAIEHEASVQLYGEKEGVGLGSVRAIAGDEGVLLRLAALAPRANFRIVDRESKQPLLAFGYRTNGRGLMEGQLDMTSEPVPTTRDSATFQARCRPEGDKIRVAAPGYRTTSFGVKESAFTDLQVLELRKGRLVKGQVQSHGSPRPNALVQVLAAPAAGQLRGSRRTVVSDSEGRFEFPVDREAEFTYVAQADGESSRVLTATVERRGDTDLGILVLTAAPTLRGRLECKDGVSRSLEGHEIRIEGLLARSVITDEEGRFSFEGLPEGDVELRLVPSRGASLAGGKRTQTFFVQHAASRPGEIVLSAEFQATEPCRLAVKLNGEPAAGHSLMLWEVSASSSGPRVVLDDAGEGIVEAVPGSAYRVHLGSGSARLELPGTHEFSAYAEPQPLLFEAGSLEVTLPPSFQTAPVMYATLHAERDSPGRKERVTLNRAPVLERPDGRVIARFDLLPTDLDNVIIRVATGEEYVQLRCAIERRLSFTLKPGEALELEL</sequence>
<feature type="domain" description="RNA polymerase sigma factor 70 region 4 type 2" evidence="6">
    <location>
        <begin position="109"/>
        <end position="161"/>
    </location>
</feature>
<proteinExistence type="predicted"/>
<gene>
    <name evidence="7" type="ORF">Poly30_46940</name>
</gene>